<feature type="compositionally biased region" description="Basic and acidic residues" evidence="1">
    <location>
        <begin position="371"/>
        <end position="385"/>
    </location>
</feature>
<proteinExistence type="predicted"/>
<sequence length="688" mass="76305">MMVNSGGSSILAQEQTVDVGISDKRSKHKLDTSALCRNRPLPTQENPAVSKESAVAKEPDHCSNANIKKRPLEQIESAIEEESPGKKPKRIKLNMSKKSTPEKSTSKKSTSKKSTSKKSTSKKSTSKKSISKKSTSKKQRSKKQRSKSKSSSIAGTTQTESHEASPQSLESIEETGESGMEPAAPEKKSIRITLRVPSRKNPSSIADTSPAIYPDNAPDVQPRESSPQPLLSTNEAEQSALEDTESLTSSPLSTSSGSVSSENGQQSIERTMTEQTTPDAMILEEESPQKLAKTAMDGKGSGAINSRVAASIDVPEALKTNGPVTRRKTAQQNKAQKEKRQMEPRSGGNAASIEVPEASNKIHPITRKIKSQREKLEKEEREREMYTPNIDPSADPADDIPLPSPFELAKMVYTKCSCAYFEREVGETFPKMGPTPSKSLSVAWPENAAEEHTENMEAWLEKEQAWAKVGVPVRLRAPWSFKRAPKNIEELRTWLNRHGRSRNAASLPHLPDDRPLQRSNYVTEYAKMSKEVLELQYEFNKNRVALRTDANDVKTLLESLKEFAGVKDFKDEDTFDAEETNDGKPPHSESYIERMLRIKSHPPNDTIEYEDRIVVDHDGSIKVATNAMKRGDVSGASVPSERWHFNKDSRRDIPEYPTDDIAKEKEEENSKLAALALLELSSASNRAL</sequence>
<keyword evidence="3" id="KW-1185">Reference proteome</keyword>
<dbReference type="AlphaFoldDB" id="A0A9W8YQH3"/>
<comment type="caution">
    <text evidence="2">The sequence shown here is derived from an EMBL/GenBank/DDBJ whole genome shotgun (WGS) entry which is preliminary data.</text>
</comment>
<organism evidence="2 3">
    <name type="scientific">Gnomoniopsis smithogilvyi</name>
    <dbReference type="NCBI Taxonomy" id="1191159"/>
    <lineage>
        <taxon>Eukaryota</taxon>
        <taxon>Fungi</taxon>
        <taxon>Dikarya</taxon>
        <taxon>Ascomycota</taxon>
        <taxon>Pezizomycotina</taxon>
        <taxon>Sordariomycetes</taxon>
        <taxon>Sordariomycetidae</taxon>
        <taxon>Diaporthales</taxon>
        <taxon>Gnomoniaceae</taxon>
        <taxon>Gnomoniopsis</taxon>
    </lineage>
</organism>
<gene>
    <name evidence="2" type="ORF">N0V93_006785</name>
</gene>
<protein>
    <submittedName>
        <fullName evidence="2">Uncharacterized protein</fullName>
    </submittedName>
</protein>
<evidence type="ECO:0000256" key="1">
    <source>
        <dbReference type="SAM" id="MobiDB-lite"/>
    </source>
</evidence>
<evidence type="ECO:0000313" key="2">
    <source>
        <dbReference type="EMBL" id="KAJ4389319.1"/>
    </source>
</evidence>
<accession>A0A9W8YQH3</accession>
<feature type="region of interest" description="Disordered" evidence="1">
    <location>
        <begin position="1"/>
        <end position="402"/>
    </location>
</feature>
<feature type="compositionally biased region" description="Polar residues" evidence="1">
    <location>
        <begin position="153"/>
        <end position="170"/>
    </location>
</feature>
<feature type="compositionally biased region" description="Basic and acidic residues" evidence="1">
    <location>
        <begin position="641"/>
        <end position="668"/>
    </location>
</feature>
<feature type="compositionally biased region" description="Polar residues" evidence="1">
    <location>
        <begin position="263"/>
        <end position="278"/>
    </location>
</feature>
<feature type="region of interest" description="Disordered" evidence="1">
    <location>
        <begin position="632"/>
        <end position="668"/>
    </location>
</feature>
<feature type="compositionally biased region" description="Low complexity" evidence="1">
    <location>
        <begin position="388"/>
        <end position="401"/>
    </location>
</feature>
<dbReference type="OrthoDB" id="10569878at2759"/>
<reference evidence="2" key="1">
    <citation type="submission" date="2022-10" db="EMBL/GenBank/DDBJ databases">
        <title>Tapping the CABI collections for fungal endophytes: first genome assemblies for Collariella, Neodidymelliopsis, Ascochyta clinopodiicola, Didymella pomorum, Didymosphaeria variabile, Neocosmospora piperis and Neocucurbitaria cava.</title>
        <authorList>
            <person name="Hill R."/>
        </authorList>
    </citation>
    <scope>NUCLEOTIDE SEQUENCE</scope>
    <source>
        <strain evidence="2">IMI 355082</strain>
    </source>
</reference>
<feature type="compositionally biased region" description="Polar residues" evidence="1">
    <location>
        <begin position="223"/>
        <end position="237"/>
    </location>
</feature>
<evidence type="ECO:0000313" key="3">
    <source>
        <dbReference type="Proteomes" id="UP001140453"/>
    </source>
</evidence>
<name>A0A9W8YQH3_9PEZI</name>
<feature type="compositionally biased region" description="Low complexity" evidence="1">
    <location>
        <begin position="246"/>
        <end position="262"/>
    </location>
</feature>
<dbReference type="Proteomes" id="UP001140453">
    <property type="component" value="Unassembled WGS sequence"/>
</dbReference>
<dbReference type="EMBL" id="JAPEVB010000004">
    <property type="protein sequence ID" value="KAJ4389319.1"/>
    <property type="molecule type" value="Genomic_DNA"/>
</dbReference>
<feature type="compositionally biased region" description="Polar residues" evidence="1">
    <location>
        <begin position="1"/>
        <end position="16"/>
    </location>
</feature>
<feature type="compositionally biased region" description="Basic residues" evidence="1">
    <location>
        <begin position="109"/>
        <end position="148"/>
    </location>
</feature>